<reference evidence="1" key="1">
    <citation type="journal article" date="2020" name="New Phytol.">
        <title>Comparative genomics reveals dynamic genome evolution in host specialist ectomycorrhizal fungi.</title>
        <authorList>
            <person name="Lofgren L.A."/>
            <person name="Nguyen N.H."/>
            <person name="Vilgalys R."/>
            <person name="Ruytinx J."/>
            <person name="Liao H.L."/>
            <person name="Branco S."/>
            <person name="Kuo A."/>
            <person name="LaButti K."/>
            <person name="Lipzen A."/>
            <person name="Andreopoulos W."/>
            <person name="Pangilinan J."/>
            <person name="Riley R."/>
            <person name="Hundley H."/>
            <person name="Na H."/>
            <person name="Barry K."/>
            <person name="Grigoriev I.V."/>
            <person name="Stajich J.E."/>
            <person name="Kennedy P.G."/>
        </authorList>
    </citation>
    <scope>NUCLEOTIDE SEQUENCE</scope>
    <source>
        <strain evidence="1">FC203</strain>
    </source>
</reference>
<gene>
    <name evidence="1" type="ORF">F5891DRAFT_509899</name>
</gene>
<keyword evidence="2" id="KW-1185">Reference proteome</keyword>
<dbReference type="EMBL" id="JABBWK010000043">
    <property type="protein sequence ID" value="KAG1897915.1"/>
    <property type="molecule type" value="Genomic_DNA"/>
</dbReference>
<sequence>MQWDDVITLIRMLPKFSRFPLPSLSSDLQKAAEDNPVIIVNASRYSCDALTIHSAENPVHVSLGITQAEVSEFSFEFRSLAEQFGSSDNQLKLLGSFTSFGIILLTPWPSP</sequence>
<comment type="caution">
    <text evidence="1">The sequence shown here is derived from an EMBL/GenBank/DDBJ whole genome shotgun (WGS) entry which is preliminary data.</text>
</comment>
<organism evidence="1 2">
    <name type="scientific">Suillus fuscotomentosus</name>
    <dbReference type="NCBI Taxonomy" id="1912939"/>
    <lineage>
        <taxon>Eukaryota</taxon>
        <taxon>Fungi</taxon>
        <taxon>Dikarya</taxon>
        <taxon>Basidiomycota</taxon>
        <taxon>Agaricomycotina</taxon>
        <taxon>Agaricomycetes</taxon>
        <taxon>Agaricomycetidae</taxon>
        <taxon>Boletales</taxon>
        <taxon>Suillineae</taxon>
        <taxon>Suillaceae</taxon>
        <taxon>Suillus</taxon>
    </lineage>
</organism>
<evidence type="ECO:0000313" key="1">
    <source>
        <dbReference type="EMBL" id="KAG1897915.1"/>
    </source>
</evidence>
<evidence type="ECO:0000313" key="2">
    <source>
        <dbReference type="Proteomes" id="UP001195769"/>
    </source>
</evidence>
<dbReference type="Proteomes" id="UP001195769">
    <property type="component" value="Unassembled WGS sequence"/>
</dbReference>
<protein>
    <submittedName>
        <fullName evidence="1">Uncharacterized protein</fullName>
    </submittedName>
</protein>
<accession>A0AAD4HHK4</accession>
<dbReference type="RefSeq" id="XP_041223491.1">
    <property type="nucleotide sequence ID" value="XM_041372084.1"/>
</dbReference>
<proteinExistence type="predicted"/>
<dbReference type="AlphaFoldDB" id="A0AAD4HHK4"/>
<name>A0AAD4HHK4_9AGAM</name>
<dbReference type="GeneID" id="64666382"/>